<organism evidence="3 4">
    <name type="scientific">Microbacterium horticulturae</name>
    <dbReference type="NCBI Taxonomy" id="3028316"/>
    <lineage>
        <taxon>Bacteria</taxon>
        <taxon>Bacillati</taxon>
        <taxon>Actinomycetota</taxon>
        <taxon>Actinomycetes</taxon>
        <taxon>Micrococcales</taxon>
        <taxon>Microbacteriaceae</taxon>
        <taxon>Microbacterium</taxon>
    </lineage>
</organism>
<feature type="signal peptide" evidence="2">
    <location>
        <begin position="1"/>
        <end position="34"/>
    </location>
</feature>
<feature type="compositionally biased region" description="Low complexity" evidence="1">
    <location>
        <begin position="125"/>
        <end position="141"/>
    </location>
</feature>
<evidence type="ECO:0000256" key="1">
    <source>
        <dbReference type="SAM" id="MobiDB-lite"/>
    </source>
</evidence>
<evidence type="ECO:0000313" key="4">
    <source>
        <dbReference type="Proteomes" id="UP001214553"/>
    </source>
</evidence>
<keyword evidence="2" id="KW-0732">Signal</keyword>
<feature type="region of interest" description="Disordered" evidence="1">
    <location>
        <begin position="172"/>
        <end position="224"/>
    </location>
</feature>
<evidence type="ECO:0000313" key="3">
    <source>
        <dbReference type="EMBL" id="WEG07589.1"/>
    </source>
</evidence>
<dbReference type="Proteomes" id="UP001214553">
    <property type="component" value="Chromosome"/>
</dbReference>
<dbReference type="RefSeq" id="WP_275276927.1">
    <property type="nucleotide sequence ID" value="NZ_CP119108.1"/>
</dbReference>
<accession>A0ABY8BTU6</accession>
<feature type="region of interest" description="Disordered" evidence="1">
    <location>
        <begin position="45"/>
        <end position="155"/>
    </location>
</feature>
<feature type="chain" id="PRO_5045740767" description="Lipoprotein" evidence="2">
    <location>
        <begin position="35"/>
        <end position="224"/>
    </location>
</feature>
<keyword evidence="4" id="KW-1185">Reference proteome</keyword>
<proteinExistence type="predicted"/>
<feature type="compositionally biased region" description="Polar residues" evidence="1">
    <location>
        <begin position="80"/>
        <end position="89"/>
    </location>
</feature>
<dbReference type="EMBL" id="CP119108">
    <property type="protein sequence ID" value="WEG07589.1"/>
    <property type="molecule type" value="Genomic_DNA"/>
</dbReference>
<sequence length="224" mass="22897">MDARTALLAGTGAAVAVAVAMTCGVAVSSAGALADKPGTVLRDSAVVVPGSPAPTSPPDADDGAPETVAAPAPRDIGGTHNESAPTKETATAPVAGEQGANDASELPEADSPAGPDHDAGSTAGDPATSAPTRTTDASASDDSGDDAAWMAEEGTHFRERMRELVERWEKREAKKNTHVGEQFTQKAHKDPSADTTEENSGSGHPRDRSGWQKGQSHRSPDDRD</sequence>
<protein>
    <recommendedName>
        <fullName evidence="5">Lipoprotein</fullName>
    </recommendedName>
</protein>
<name>A0ABY8BTU6_9MICO</name>
<gene>
    <name evidence="3" type="ORF">PU630_09980</name>
</gene>
<reference evidence="3 4" key="1">
    <citation type="submission" date="2023-03" db="EMBL/GenBank/DDBJ databases">
        <title>Genome sequence of Microbacterium sp. KACC 23027.</title>
        <authorList>
            <person name="Kim S."/>
            <person name="Heo J."/>
            <person name="Kwon S.-W."/>
        </authorList>
    </citation>
    <scope>NUCLEOTIDE SEQUENCE [LARGE SCALE GENOMIC DNA]</scope>
    <source>
        <strain evidence="3 4">KACC 23027</strain>
    </source>
</reference>
<evidence type="ECO:0000256" key="2">
    <source>
        <dbReference type="SAM" id="SignalP"/>
    </source>
</evidence>
<evidence type="ECO:0008006" key="5">
    <source>
        <dbReference type="Google" id="ProtNLM"/>
    </source>
</evidence>